<protein>
    <submittedName>
        <fullName evidence="1">Uncharacterized protein</fullName>
    </submittedName>
</protein>
<gene>
    <name evidence="1" type="ORF">Ga0074812_12211</name>
</gene>
<sequence>MDSETGALVEDITARVQRAVRAGDFPAIVGLRGDRTLILSDYDYLTSWATSLAFEVRVATQAQAIRVHRWVFAVPHVWYDDGDTIQARPLFTAPLQPGETETISWMSYDNGDGIDYGRVEFARRPNGEPVFDEPEYFAVPIRPLPRHPGAALHRLLTSGIPDLASGLPQ</sequence>
<proteinExistence type="predicted"/>
<dbReference type="EMBL" id="FAOZ01000022">
    <property type="protein sequence ID" value="CUU58768.1"/>
    <property type="molecule type" value="Genomic_DNA"/>
</dbReference>
<keyword evidence="2" id="KW-1185">Reference proteome</keyword>
<reference evidence="2" key="1">
    <citation type="submission" date="2015-11" db="EMBL/GenBank/DDBJ databases">
        <authorList>
            <person name="Varghese N."/>
        </authorList>
    </citation>
    <scope>NUCLEOTIDE SEQUENCE [LARGE SCALE GENOMIC DNA]</scope>
    <source>
        <strain evidence="2">DSM 45899</strain>
    </source>
</reference>
<evidence type="ECO:0000313" key="2">
    <source>
        <dbReference type="Proteomes" id="UP000198802"/>
    </source>
</evidence>
<name>A0A0S4QT34_9ACTN</name>
<dbReference type="AlphaFoldDB" id="A0A0S4QT34"/>
<dbReference type="RefSeq" id="WP_091282436.1">
    <property type="nucleotide sequence ID" value="NZ_FAOZ01000022.1"/>
</dbReference>
<dbReference type="Proteomes" id="UP000198802">
    <property type="component" value="Unassembled WGS sequence"/>
</dbReference>
<evidence type="ECO:0000313" key="1">
    <source>
        <dbReference type="EMBL" id="CUU58768.1"/>
    </source>
</evidence>
<accession>A0A0S4QT34</accession>
<organism evidence="1 2">
    <name type="scientific">Parafrankia irregularis</name>
    <dbReference type="NCBI Taxonomy" id="795642"/>
    <lineage>
        <taxon>Bacteria</taxon>
        <taxon>Bacillati</taxon>
        <taxon>Actinomycetota</taxon>
        <taxon>Actinomycetes</taxon>
        <taxon>Frankiales</taxon>
        <taxon>Frankiaceae</taxon>
        <taxon>Parafrankia</taxon>
    </lineage>
</organism>